<organism evidence="3 4">
    <name type="scientific">Halomarina ordinaria</name>
    <dbReference type="NCBI Taxonomy" id="3033939"/>
    <lineage>
        <taxon>Archaea</taxon>
        <taxon>Methanobacteriati</taxon>
        <taxon>Methanobacteriota</taxon>
        <taxon>Stenosarchaea group</taxon>
        <taxon>Halobacteria</taxon>
        <taxon>Halobacteriales</taxon>
        <taxon>Natronomonadaceae</taxon>
        <taxon>Halomarina</taxon>
    </lineage>
</organism>
<evidence type="ECO:0000259" key="2">
    <source>
        <dbReference type="Pfam" id="PF02894"/>
    </source>
</evidence>
<keyword evidence="4" id="KW-1185">Reference proteome</keyword>
<evidence type="ECO:0000313" key="4">
    <source>
        <dbReference type="Proteomes" id="UP001596406"/>
    </source>
</evidence>
<dbReference type="Gene3D" id="3.40.50.720">
    <property type="entry name" value="NAD(P)-binding Rossmann-like Domain"/>
    <property type="match status" value="1"/>
</dbReference>
<dbReference type="Pfam" id="PF01408">
    <property type="entry name" value="GFO_IDH_MocA"/>
    <property type="match status" value="1"/>
</dbReference>
<dbReference type="AlphaFoldDB" id="A0ABD5U3H6"/>
<dbReference type="InterPro" id="IPR000683">
    <property type="entry name" value="Gfo/Idh/MocA-like_OxRdtase_N"/>
</dbReference>
<proteinExistence type="predicted"/>
<reference evidence="3 4" key="1">
    <citation type="journal article" date="2019" name="Int. J. Syst. Evol. Microbiol.">
        <title>The Global Catalogue of Microorganisms (GCM) 10K type strain sequencing project: providing services to taxonomists for standard genome sequencing and annotation.</title>
        <authorList>
            <consortium name="The Broad Institute Genomics Platform"/>
            <consortium name="The Broad Institute Genome Sequencing Center for Infectious Disease"/>
            <person name="Wu L."/>
            <person name="Ma J."/>
        </authorList>
    </citation>
    <scope>NUCLEOTIDE SEQUENCE [LARGE SCALE GENOMIC DNA]</scope>
    <source>
        <strain evidence="3 4">PSRA2</strain>
    </source>
</reference>
<sequence>MGYRVAIIGTGANPEKKGRTGYAMAYRHAPGYQRLDDCEVVACADIVRENAEAFAERFDIDAGNVFEDYEEMLRVADPDIVSVCVPPAIHADIVVGCAESGVPQAIHCEKPMATTWGDCKRMVDACDANDVQLTIDNQRRFGEPFRKAKELLDDGTVGDLERIEWAEDNLFDAGVHEFDLCRYYTDDAEAEWLLAGIDFREENVWFGAHNENHGFAQWRYENGVYGLAATGDGMGFVGCYLRLVGTDGVIELGVEDGPALRYRVDGKNWKTVSTADDIHSPNYGTVRAGVMMVSERLPGFSSRRFAKPSFYERAIEEVVEALREGREPEISGANALAGTELAFAAWESSRRRGRVDLPLDIEDNPLADLIEGNEDEGEAQSADQ</sequence>
<name>A0ABD5U3H6_9EURY</name>
<feature type="domain" description="Gfo/Idh/MocA-like oxidoreductase N-terminal" evidence="1">
    <location>
        <begin position="4"/>
        <end position="135"/>
    </location>
</feature>
<dbReference type="InterPro" id="IPR004104">
    <property type="entry name" value="Gfo/Idh/MocA-like_OxRdtase_C"/>
</dbReference>
<dbReference type="Pfam" id="PF02894">
    <property type="entry name" value="GFO_IDH_MocA_C"/>
    <property type="match status" value="1"/>
</dbReference>
<dbReference type="EMBL" id="JBHSXM010000001">
    <property type="protein sequence ID" value="MFC6835027.1"/>
    <property type="molecule type" value="Genomic_DNA"/>
</dbReference>
<dbReference type="PANTHER" id="PTHR43249">
    <property type="entry name" value="UDP-N-ACETYL-2-AMINO-2-DEOXY-D-GLUCURONATE OXIDASE"/>
    <property type="match status" value="1"/>
</dbReference>
<dbReference type="SUPFAM" id="SSF55347">
    <property type="entry name" value="Glyceraldehyde-3-phosphate dehydrogenase-like, C-terminal domain"/>
    <property type="match status" value="1"/>
</dbReference>
<dbReference type="Proteomes" id="UP001596406">
    <property type="component" value="Unassembled WGS sequence"/>
</dbReference>
<comment type="caution">
    <text evidence="3">The sequence shown here is derived from an EMBL/GenBank/DDBJ whole genome shotgun (WGS) entry which is preliminary data.</text>
</comment>
<dbReference type="PANTHER" id="PTHR43249:SF1">
    <property type="entry name" value="D-GLUCOSIDE 3-DEHYDROGENASE"/>
    <property type="match status" value="1"/>
</dbReference>
<gene>
    <name evidence="3" type="ORF">ACFQHK_00725</name>
</gene>
<evidence type="ECO:0000313" key="3">
    <source>
        <dbReference type="EMBL" id="MFC6835027.1"/>
    </source>
</evidence>
<dbReference type="InterPro" id="IPR036291">
    <property type="entry name" value="NAD(P)-bd_dom_sf"/>
</dbReference>
<dbReference type="InterPro" id="IPR052515">
    <property type="entry name" value="Gfo/Idh/MocA_Oxidoreductase"/>
</dbReference>
<dbReference type="SUPFAM" id="SSF51735">
    <property type="entry name" value="NAD(P)-binding Rossmann-fold domains"/>
    <property type="match status" value="1"/>
</dbReference>
<evidence type="ECO:0000259" key="1">
    <source>
        <dbReference type="Pfam" id="PF01408"/>
    </source>
</evidence>
<accession>A0ABD5U3H6</accession>
<dbReference type="Gene3D" id="3.30.360.10">
    <property type="entry name" value="Dihydrodipicolinate Reductase, domain 2"/>
    <property type="match status" value="1"/>
</dbReference>
<protein>
    <submittedName>
        <fullName evidence="3">Gfo/Idh/MocA family protein</fullName>
    </submittedName>
</protein>
<dbReference type="RefSeq" id="WP_304446735.1">
    <property type="nucleotide sequence ID" value="NZ_JARRAH010000001.1"/>
</dbReference>
<feature type="domain" description="Gfo/Idh/MocA-like oxidoreductase C-terminal" evidence="2">
    <location>
        <begin position="170"/>
        <end position="357"/>
    </location>
</feature>